<dbReference type="VEuPathDB" id="FungiDB:VP01_783g1"/>
<protein>
    <submittedName>
        <fullName evidence="1">Uncharacterized protein</fullName>
    </submittedName>
</protein>
<evidence type="ECO:0000313" key="1">
    <source>
        <dbReference type="EMBL" id="KNZ45745.1"/>
    </source>
</evidence>
<evidence type="ECO:0000313" key="2">
    <source>
        <dbReference type="Proteomes" id="UP000037035"/>
    </source>
</evidence>
<comment type="caution">
    <text evidence="1">The sequence shown here is derived from an EMBL/GenBank/DDBJ whole genome shotgun (WGS) entry which is preliminary data.</text>
</comment>
<gene>
    <name evidence="1" type="ORF">VP01_783g1</name>
</gene>
<name>A0A0L6UD54_9BASI</name>
<organism evidence="1 2">
    <name type="scientific">Puccinia sorghi</name>
    <dbReference type="NCBI Taxonomy" id="27349"/>
    <lineage>
        <taxon>Eukaryota</taxon>
        <taxon>Fungi</taxon>
        <taxon>Dikarya</taxon>
        <taxon>Basidiomycota</taxon>
        <taxon>Pucciniomycotina</taxon>
        <taxon>Pucciniomycetes</taxon>
        <taxon>Pucciniales</taxon>
        <taxon>Pucciniaceae</taxon>
        <taxon>Puccinia</taxon>
    </lineage>
</organism>
<reference evidence="1 2" key="1">
    <citation type="submission" date="2015-08" db="EMBL/GenBank/DDBJ databases">
        <title>Next Generation Sequencing and Analysis of the Genome of Puccinia sorghi L Schw, the Causal Agent of Maize Common Rust.</title>
        <authorList>
            <person name="Rochi L."/>
            <person name="Burguener G."/>
            <person name="Darino M."/>
            <person name="Turjanski A."/>
            <person name="Kreff E."/>
            <person name="Dieguez M.J."/>
            <person name="Sacco F."/>
        </authorList>
    </citation>
    <scope>NUCLEOTIDE SEQUENCE [LARGE SCALE GENOMIC DNA]</scope>
    <source>
        <strain evidence="1 2">RO10H11247</strain>
    </source>
</reference>
<accession>A0A0L6UD54</accession>
<sequence length="585" mass="67568">MTKVVDNRLLTGGCTKVRRLEIISPVGTPLTSPQRGLPDHNTVPNNLNMQKGRVWMAAWLEHAACQMEAVKQVSLAVKDFAVQILWQLTVRRTVHSYPSFMNQGAFTSLCSSHPHLVVHHLLFLALVYRLISEYLPCLLPSSGGQRWLLWNRGRLNYYFHKRSSFIKNKIIIRHLTINNNKMKAYCIAVQERGFKDTSTPAHHYTLMTWLKFCKKLNFAPVITTLYFVFTCLSWPEQPVVDHHHFYNCYTRKLIKLVRNWKAQSIFYWNHNLIFENRHYLKTRTNLKSNTQFMNPLQVGQVGSFQNHFQLPLPPPISFHHSQHSSTQPLEPCHLLPKSNYSKVSLILEEMLPLNCNNLLNCIKLTCSMLQLSCYLNPTCLHNLVESLLEKCLKLLPDLVDLKPFIVVHTQCPGARDGCMYGICLEPIFEPTIESPGESCHNLLLNLITTLSFQWRQTSFIGHKLPFQLRCVSHAHTHKRKKKNLEPEEFWYGRANTDCQKSSLGPCMCKLSQLIATIVGLVGWRPEGLGWRVKQLSFSSRASFNHQVFVPVGNTHATPIIGSFFHAWCMHEKDRRKKESWKLEGH</sequence>
<dbReference type="AlphaFoldDB" id="A0A0L6UD54"/>
<proteinExistence type="predicted"/>
<dbReference type="Proteomes" id="UP000037035">
    <property type="component" value="Unassembled WGS sequence"/>
</dbReference>
<keyword evidence="2" id="KW-1185">Reference proteome</keyword>
<dbReference type="EMBL" id="LAVV01013316">
    <property type="protein sequence ID" value="KNZ45745.1"/>
    <property type="molecule type" value="Genomic_DNA"/>
</dbReference>